<dbReference type="Proteomes" id="UP001604277">
    <property type="component" value="Unassembled WGS sequence"/>
</dbReference>
<name>A0ABD1PY26_9LAMI</name>
<dbReference type="AlphaFoldDB" id="A0ABD1PY26"/>
<evidence type="ECO:0000256" key="1">
    <source>
        <dbReference type="SAM" id="MobiDB-lite"/>
    </source>
</evidence>
<proteinExistence type="predicted"/>
<reference evidence="3" key="1">
    <citation type="submission" date="2024-07" db="EMBL/GenBank/DDBJ databases">
        <title>Two chromosome-level genome assemblies of Korean endemic species Abeliophyllum distichum and Forsythia ovata (Oleaceae).</title>
        <authorList>
            <person name="Jang H."/>
        </authorList>
    </citation>
    <scope>NUCLEOTIDE SEQUENCE [LARGE SCALE GENOMIC DNA]</scope>
</reference>
<comment type="caution">
    <text evidence="2">The sequence shown here is derived from an EMBL/GenBank/DDBJ whole genome shotgun (WGS) entry which is preliminary data.</text>
</comment>
<feature type="compositionally biased region" description="Basic and acidic residues" evidence="1">
    <location>
        <begin position="40"/>
        <end position="70"/>
    </location>
</feature>
<dbReference type="EMBL" id="JBFOLJ010000016">
    <property type="protein sequence ID" value="KAL2468790.1"/>
    <property type="molecule type" value="Genomic_DNA"/>
</dbReference>
<protein>
    <submittedName>
        <fullName evidence="2">Uncharacterized protein</fullName>
    </submittedName>
</protein>
<feature type="region of interest" description="Disordered" evidence="1">
    <location>
        <begin position="39"/>
        <end position="76"/>
    </location>
</feature>
<keyword evidence="3" id="KW-1185">Reference proteome</keyword>
<evidence type="ECO:0000313" key="3">
    <source>
        <dbReference type="Proteomes" id="UP001604277"/>
    </source>
</evidence>
<evidence type="ECO:0000313" key="2">
    <source>
        <dbReference type="EMBL" id="KAL2468790.1"/>
    </source>
</evidence>
<accession>A0ABD1PY26</accession>
<sequence>MSEILKQFVLSAGFGAQLKKEESQKSCFIGKCIPNVGNRQAHEKKTQKELEKAKEGRENKGRNGEARWCKTEGSTHMMKEQQWQAVKYQSGRNLCKRSFREQRGGNQKKSVAGRKNQQLFLELMDLAASSQGLPSIVSFDYDTMQNFKSFCVNSRL</sequence>
<gene>
    <name evidence="2" type="ORF">Fot_50366</name>
</gene>
<organism evidence="2 3">
    <name type="scientific">Forsythia ovata</name>
    <dbReference type="NCBI Taxonomy" id="205694"/>
    <lineage>
        <taxon>Eukaryota</taxon>
        <taxon>Viridiplantae</taxon>
        <taxon>Streptophyta</taxon>
        <taxon>Embryophyta</taxon>
        <taxon>Tracheophyta</taxon>
        <taxon>Spermatophyta</taxon>
        <taxon>Magnoliopsida</taxon>
        <taxon>eudicotyledons</taxon>
        <taxon>Gunneridae</taxon>
        <taxon>Pentapetalae</taxon>
        <taxon>asterids</taxon>
        <taxon>lamiids</taxon>
        <taxon>Lamiales</taxon>
        <taxon>Oleaceae</taxon>
        <taxon>Forsythieae</taxon>
        <taxon>Forsythia</taxon>
    </lineage>
</organism>